<dbReference type="OrthoDB" id="7923053at2"/>
<dbReference type="AlphaFoldDB" id="A0A5C4LE51"/>
<protein>
    <submittedName>
        <fullName evidence="1">Uncharacterized protein</fullName>
    </submittedName>
</protein>
<evidence type="ECO:0000313" key="1">
    <source>
        <dbReference type="EMBL" id="TNC10826.1"/>
    </source>
</evidence>
<proteinExistence type="predicted"/>
<name>A0A5C4LE51_9HYPH</name>
<dbReference type="Proteomes" id="UP000305267">
    <property type="component" value="Unassembled WGS sequence"/>
</dbReference>
<gene>
    <name evidence="1" type="ORF">FF100_22000</name>
</gene>
<reference evidence="1 2" key="1">
    <citation type="submission" date="2019-06" db="EMBL/GenBank/DDBJ databases">
        <title>Genome of Methylobacterium sp. 17Sr1-39.</title>
        <authorList>
            <person name="Seo T."/>
        </authorList>
    </citation>
    <scope>NUCLEOTIDE SEQUENCE [LARGE SCALE GENOMIC DNA]</scope>
    <source>
        <strain evidence="1 2">17Sr1-39</strain>
    </source>
</reference>
<keyword evidence="2" id="KW-1185">Reference proteome</keyword>
<organism evidence="1 2">
    <name type="scientific">Methylobacterium terricola</name>
    <dbReference type="NCBI Taxonomy" id="2583531"/>
    <lineage>
        <taxon>Bacteria</taxon>
        <taxon>Pseudomonadati</taxon>
        <taxon>Pseudomonadota</taxon>
        <taxon>Alphaproteobacteria</taxon>
        <taxon>Hyphomicrobiales</taxon>
        <taxon>Methylobacteriaceae</taxon>
        <taxon>Methylobacterium</taxon>
    </lineage>
</organism>
<dbReference type="EMBL" id="VDDA01000011">
    <property type="protein sequence ID" value="TNC10826.1"/>
    <property type="molecule type" value="Genomic_DNA"/>
</dbReference>
<accession>A0A5C4LE51</accession>
<comment type="caution">
    <text evidence="1">The sequence shown here is derived from an EMBL/GenBank/DDBJ whole genome shotgun (WGS) entry which is preliminary data.</text>
</comment>
<dbReference type="RefSeq" id="WP_139037877.1">
    <property type="nucleotide sequence ID" value="NZ_VDDA01000011.1"/>
</dbReference>
<evidence type="ECO:0000313" key="2">
    <source>
        <dbReference type="Proteomes" id="UP000305267"/>
    </source>
</evidence>
<sequence>MARNFDEIEDVVAKVKAGQYHWHQNGSGFCITSFSTNKRGKVIMQGRYIFGDLEDTMAMSDQIDEWGRAHGAVEFVMDGRLGWQRILKNYGWSTVGVIMSKEL</sequence>